<gene>
    <name evidence="4" type="ORF">K1X11_005620</name>
</gene>
<dbReference type="InterPro" id="IPR032466">
    <property type="entry name" value="Metal_Hydrolase"/>
</dbReference>
<proteinExistence type="predicted"/>
<feature type="signal peptide" evidence="2">
    <location>
        <begin position="1"/>
        <end position="35"/>
    </location>
</feature>
<dbReference type="RefSeq" id="WP_221033119.1">
    <property type="nucleotide sequence ID" value="NZ_CP139781.1"/>
</dbReference>
<name>A0ABZ1CF07_9BACT</name>
<dbReference type="Proteomes" id="UP000738431">
    <property type="component" value="Chromosome"/>
</dbReference>
<dbReference type="InterPro" id="IPR011059">
    <property type="entry name" value="Metal-dep_hydrolase_composite"/>
</dbReference>
<evidence type="ECO:0000256" key="2">
    <source>
        <dbReference type="SAM" id="SignalP"/>
    </source>
</evidence>
<keyword evidence="2" id="KW-0732">Signal</keyword>
<dbReference type="Pfam" id="PF01979">
    <property type="entry name" value="Amidohydro_1"/>
    <property type="match status" value="1"/>
</dbReference>
<protein>
    <submittedName>
        <fullName evidence="4">Amidohydrolase family protein</fullName>
    </submittedName>
</protein>
<keyword evidence="5" id="KW-1185">Reference proteome</keyword>
<reference evidence="4 5" key="2">
    <citation type="submission" date="2023-12" db="EMBL/GenBank/DDBJ databases">
        <title>Description of an unclassified Opitutus bacterium of Verrucomicrobiota.</title>
        <authorList>
            <person name="Zhang D.-F."/>
        </authorList>
    </citation>
    <scope>NUCLEOTIDE SEQUENCE [LARGE SCALE GENOMIC DNA]</scope>
    <source>
        <strain evidence="4 5">WL0086</strain>
    </source>
</reference>
<accession>A0ABZ1CF07</accession>
<dbReference type="Gene3D" id="2.30.40.10">
    <property type="entry name" value="Urease, subunit C, domain 1"/>
    <property type="match status" value="1"/>
</dbReference>
<organism evidence="4 5">
    <name type="scientific">Actomonas aquatica</name>
    <dbReference type="NCBI Taxonomy" id="2866162"/>
    <lineage>
        <taxon>Bacteria</taxon>
        <taxon>Pseudomonadati</taxon>
        <taxon>Verrucomicrobiota</taxon>
        <taxon>Opitutia</taxon>
        <taxon>Opitutales</taxon>
        <taxon>Opitutaceae</taxon>
        <taxon>Actomonas</taxon>
    </lineage>
</organism>
<evidence type="ECO:0000256" key="1">
    <source>
        <dbReference type="ARBA" id="ARBA00022801"/>
    </source>
</evidence>
<evidence type="ECO:0000313" key="4">
    <source>
        <dbReference type="EMBL" id="WRQ88875.1"/>
    </source>
</evidence>
<dbReference type="InterPro" id="IPR050287">
    <property type="entry name" value="MTA/SAH_deaminase"/>
</dbReference>
<dbReference type="SUPFAM" id="SSF51556">
    <property type="entry name" value="Metallo-dependent hydrolases"/>
    <property type="match status" value="1"/>
</dbReference>
<evidence type="ECO:0000259" key="3">
    <source>
        <dbReference type="Pfam" id="PF01979"/>
    </source>
</evidence>
<reference evidence="4 5" key="1">
    <citation type="submission" date="2021-08" db="EMBL/GenBank/DDBJ databases">
        <authorList>
            <person name="Zhang D."/>
            <person name="Zhang A."/>
            <person name="Wang L."/>
        </authorList>
    </citation>
    <scope>NUCLEOTIDE SEQUENCE [LARGE SCALE GENOMIC DNA]</scope>
    <source>
        <strain evidence="4 5">WL0086</strain>
    </source>
</reference>
<dbReference type="EMBL" id="CP139781">
    <property type="protein sequence ID" value="WRQ88875.1"/>
    <property type="molecule type" value="Genomic_DNA"/>
</dbReference>
<dbReference type="SUPFAM" id="SSF51338">
    <property type="entry name" value="Composite domain of metallo-dependent hydrolases"/>
    <property type="match status" value="1"/>
</dbReference>
<dbReference type="Gene3D" id="3.20.20.140">
    <property type="entry name" value="Metal-dependent hydrolases"/>
    <property type="match status" value="1"/>
</dbReference>
<feature type="chain" id="PRO_5046449120" evidence="2">
    <location>
        <begin position="36"/>
        <end position="499"/>
    </location>
</feature>
<dbReference type="PANTHER" id="PTHR43794:SF11">
    <property type="entry name" value="AMIDOHYDROLASE-RELATED DOMAIN-CONTAINING PROTEIN"/>
    <property type="match status" value="1"/>
</dbReference>
<sequence>MPCTRAYAPVVRFTHRRTFGALLLLLSLSLSPSFAASLLVKNARLITVDPAQPDVFVGWFSVDAEGRIDALAAGEPPADLVADSTLDAAGRFVAPGFISAHSHIYMSPVRGVGFDSTLYGWGSALGPILKRTTGDDIYWFTLHGALDFLRNGITTAYDFTNSGVDRIAAVGLNEKVPYGVQRPGPFEENQIRAKAAAGLRFVNSVGLPRVGPPDVTRARFENVLEFFNDFAATEPLAMKMAISGGVQRAPDIGAAHLEAALMRDHGLLNQSHFLESPERVDEQQAKFAWYEEAGALGPQLIFGHFIQVNDEIVTKAAETGCRMCWQPTSNGRLASGIPDVTRYREAGMIVGMGLDDQSCTDISDPFQNMRIGMYTMRALHSDAAAMPIGDILFLHTLGSAELLDIDDDVGSLEVGKYADFLVVDPRDPDTGPIHNPLASYVLACGLRNLDLVYVAGRPVADGTTMLSYDETEVRREVDTRMARIKADIAAAAAATSTDS</sequence>
<dbReference type="InterPro" id="IPR006680">
    <property type="entry name" value="Amidohydro-rel"/>
</dbReference>
<dbReference type="PANTHER" id="PTHR43794">
    <property type="entry name" value="AMINOHYDROLASE SSNA-RELATED"/>
    <property type="match status" value="1"/>
</dbReference>
<keyword evidence="1" id="KW-0378">Hydrolase</keyword>
<feature type="domain" description="Amidohydrolase-related" evidence="3">
    <location>
        <begin position="92"/>
        <end position="459"/>
    </location>
</feature>
<evidence type="ECO:0000313" key="5">
    <source>
        <dbReference type="Proteomes" id="UP000738431"/>
    </source>
</evidence>